<keyword evidence="3" id="KW-1185">Reference proteome</keyword>
<feature type="transmembrane region" description="Helical" evidence="1">
    <location>
        <begin position="230"/>
        <end position="251"/>
    </location>
</feature>
<feature type="transmembrane region" description="Helical" evidence="1">
    <location>
        <begin position="142"/>
        <end position="167"/>
    </location>
</feature>
<dbReference type="AlphaFoldDB" id="A0A0D8ZSX9"/>
<accession>A0A0D8ZSX9</accession>
<feature type="transmembrane region" description="Helical" evidence="1">
    <location>
        <begin position="26"/>
        <end position="47"/>
    </location>
</feature>
<feature type="transmembrane region" description="Helical" evidence="1">
    <location>
        <begin position="59"/>
        <end position="79"/>
    </location>
</feature>
<organism evidence="2 3">
    <name type="scientific">Aliterella atlantica CENA595</name>
    <dbReference type="NCBI Taxonomy" id="1618023"/>
    <lineage>
        <taxon>Bacteria</taxon>
        <taxon>Bacillati</taxon>
        <taxon>Cyanobacteriota</taxon>
        <taxon>Cyanophyceae</taxon>
        <taxon>Chroococcidiopsidales</taxon>
        <taxon>Aliterellaceae</taxon>
        <taxon>Aliterella</taxon>
    </lineage>
</organism>
<dbReference type="STRING" id="1618023.UH38_18675"/>
<dbReference type="PANTHER" id="PTHR36832">
    <property type="entry name" value="SLR1174 PROTEIN-RELATED"/>
    <property type="match status" value="1"/>
</dbReference>
<dbReference type="RefSeq" id="WP_045056201.1">
    <property type="nucleotide sequence ID" value="NZ_CAWMDP010000016.1"/>
</dbReference>
<name>A0A0D8ZSX9_9CYAN</name>
<dbReference type="Proteomes" id="UP000032452">
    <property type="component" value="Unassembled WGS sequence"/>
</dbReference>
<reference evidence="2 3" key="1">
    <citation type="submission" date="2015-02" db="EMBL/GenBank/DDBJ databases">
        <title>Draft genome of a novel marine cyanobacterium (Chroococcales) isolated from South Atlantic Ocean.</title>
        <authorList>
            <person name="Rigonato J."/>
            <person name="Alvarenga D.O."/>
            <person name="Branco L.H."/>
            <person name="Varani A.M."/>
            <person name="Brandini F.P."/>
            <person name="Fiore M.F."/>
        </authorList>
    </citation>
    <scope>NUCLEOTIDE SEQUENCE [LARGE SCALE GENOMIC DNA]</scope>
    <source>
        <strain evidence="2 3">CENA595</strain>
    </source>
</reference>
<feature type="transmembrane region" description="Helical" evidence="1">
    <location>
        <begin position="179"/>
        <end position="197"/>
    </location>
</feature>
<proteinExistence type="predicted"/>
<keyword evidence="1" id="KW-0472">Membrane</keyword>
<sequence>MNAVLRKARVLAVVYYAYMMEYRAELFLWALSGSLPLILMGVWNQAAQSGQFGLSPIDFTRYFLAVFVIRQFTVVWVIWEFEKEVVEGKLSPRLLQPIDPVWHHVAGHFSERFARLPFALILIAMFFLLYPQAFWVPSWGNLLLFAVAAILAFALRFIIQYTFALFAFWTERASAIESFWFLLYLFLSGLIAPLEMFPERVRDVVLWTPFPYLIHFPAALLIGLTDVNVVQGFLVMIGWGGLFFIWNRWLWRRGLKQYSGMGA</sequence>
<gene>
    <name evidence="2" type="ORF">UH38_18675</name>
</gene>
<feature type="transmembrane region" description="Helical" evidence="1">
    <location>
        <begin position="113"/>
        <end position="130"/>
    </location>
</feature>
<dbReference type="OrthoDB" id="8582979at2"/>
<dbReference type="PANTHER" id="PTHR36832:SF1">
    <property type="entry name" value="SLR1174 PROTEIN"/>
    <property type="match status" value="1"/>
</dbReference>
<dbReference type="EMBL" id="JYON01000024">
    <property type="protein sequence ID" value="KJH70331.1"/>
    <property type="molecule type" value="Genomic_DNA"/>
</dbReference>
<keyword evidence="1" id="KW-0812">Transmembrane</keyword>
<protein>
    <submittedName>
        <fullName evidence="2">Multidrug ABC transporter permease</fullName>
    </submittedName>
</protein>
<evidence type="ECO:0000313" key="2">
    <source>
        <dbReference type="EMBL" id="KJH70331.1"/>
    </source>
</evidence>
<comment type="caution">
    <text evidence="2">The sequence shown here is derived from an EMBL/GenBank/DDBJ whole genome shotgun (WGS) entry which is preliminary data.</text>
</comment>
<evidence type="ECO:0000256" key="1">
    <source>
        <dbReference type="SAM" id="Phobius"/>
    </source>
</evidence>
<dbReference type="Pfam" id="PF06182">
    <property type="entry name" value="ABC2_membrane_6"/>
    <property type="match status" value="1"/>
</dbReference>
<keyword evidence="1" id="KW-1133">Transmembrane helix</keyword>
<dbReference type="InterPro" id="IPR010390">
    <property type="entry name" value="ABC-2_transporter-like"/>
</dbReference>
<evidence type="ECO:0000313" key="3">
    <source>
        <dbReference type="Proteomes" id="UP000032452"/>
    </source>
</evidence>